<dbReference type="Pfam" id="PF00561">
    <property type="entry name" value="Abhydrolase_1"/>
    <property type="match status" value="1"/>
</dbReference>
<dbReference type="PANTHER" id="PTHR43798">
    <property type="entry name" value="MONOACYLGLYCEROL LIPASE"/>
    <property type="match status" value="1"/>
</dbReference>
<dbReference type="RefSeq" id="WP_264322964.1">
    <property type="nucleotide sequence ID" value="NZ_JADEXQ010000001.1"/>
</dbReference>
<proteinExistence type="predicted"/>
<comment type="caution">
    <text evidence="2">The sequence shown here is derived from an EMBL/GenBank/DDBJ whole genome shotgun (WGS) entry which is preliminary data.</text>
</comment>
<dbReference type="GO" id="GO:0047372">
    <property type="term" value="F:monoacylglycerol lipase activity"/>
    <property type="evidence" value="ECO:0007669"/>
    <property type="project" value="TreeGrafter"/>
</dbReference>
<dbReference type="InterPro" id="IPR000073">
    <property type="entry name" value="AB_hydrolase_1"/>
</dbReference>
<gene>
    <name evidence="2" type="ORF">IQ266_00035</name>
</gene>
<dbReference type="Gene3D" id="3.40.50.1820">
    <property type="entry name" value="alpha/beta hydrolase"/>
    <property type="match status" value="1"/>
</dbReference>
<dbReference type="PANTHER" id="PTHR43798:SF5">
    <property type="entry name" value="MONOACYLGLYCEROL LIPASE ABHD6"/>
    <property type="match status" value="1"/>
</dbReference>
<dbReference type="GO" id="GO:0016020">
    <property type="term" value="C:membrane"/>
    <property type="evidence" value="ECO:0007669"/>
    <property type="project" value="TreeGrafter"/>
</dbReference>
<dbReference type="PRINTS" id="PR00111">
    <property type="entry name" value="ABHYDROLASE"/>
</dbReference>
<keyword evidence="3" id="KW-1185">Reference proteome</keyword>
<organism evidence="2 3">
    <name type="scientific">Romeriopsis navalis LEGE 11480</name>
    <dbReference type="NCBI Taxonomy" id="2777977"/>
    <lineage>
        <taxon>Bacteria</taxon>
        <taxon>Bacillati</taxon>
        <taxon>Cyanobacteriota</taxon>
        <taxon>Cyanophyceae</taxon>
        <taxon>Leptolyngbyales</taxon>
        <taxon>Leptolyngbyaceae</taxon>
        <taxon>Romeriopsis</taxon>
        <taxon>Romeriopsis navalis</taxon>
    </lineage>
</organism>
<protein>
    <submittedName>
        <fullName evidence="2">Alpha/beta hydrolase</fullName>
    </submittedName>
</protein>
<accession>A0A928Z0D1</accession>
<reference evidence="2" key="1">
    <citation type="submission" date="2020-10" db="EMBL/GenBank/DDBJ databases">
        <authorList>
            <person name="Castelo-Branco R."/>
            <person name="Eusebio N."/>
            <person name="Adriana R."/>
            <person name="Vieira A."/>
            <person name="Brugerolle De Fraissinette N."/>
            <person name="Rezende De Castro R."/>
            <person name="Schneider M.P."/>
            <person name="Vasconcelos V."/>
            <person name="Leao P.N."/>
        </authorList>
    </citation>
    <scope>NUCLEOTIDE SEQUENCE</scope>
    <source>
        <strain evidence="2">LEGE 11480</strain>
    </source>
</reference>
<evidence type="ECO:0000313" key="2">
    <source>
        <dbReference type="EMBL" id="MBE9028141.1"/>
    </source>
</evidence>
<keyword evidence="2" id="KW-0378">Hydrolase</keyword>
<sequence>MSSPSVRPRQTIPIGEYHAAYQIIGSGPPLILLHGFLGSGDNWQALYPDLANHYQCIALDLLGFGASSKPQLKYTIWHQIEFLHQFIRTLQLKEFHLAGHSYGGWLAAAYAIAATGIRWDAAKTQWQPSHKSNLAFCQPASLTLIAPAGIRDDSFVGRYNYMKPLLWETPVIDWLMAIIKPIAQITGQANAFRQIDIARVELQAQPVAKSFIVDRLRPEDAIDTVEQLIHHITIPTRIIAGGQDTTIPLWHCETYGQKIAASQFTVLADAEHDLLQTHSQTIAQLILQDNDTK</sequence>
<feature type="domain" description="AB hydrolase-1" evidence="1">
    <location>
        <begin position="28"/>
        <end position="112"/>
    </location>
</feature>
<evidence type="ECO:0000259" key="1">
    <source>
        <dbReference type="Pfam" id="PF00561"/>
    </source>
</evidence>
<dbReference type="EMBL" id="JADEXQ010000001">
    <property type="protein sequence ID" value="MBE9028141.1"/>
    <property type="molecule type" value="Genomic_DNA"/>
</dbReference>
<dbReference type="Proteomes" id="UP000625316">
    <property type="component" value="Unassembled WGS sequence"/>
</dbReference>
<dbReference type="GO" id="GO:0046464">
    <property type="term" value="P:acylglycerol catabolic process"/>
    <property type="evidence" value="ECO:0007669"/>
    <property type="project" value="TreeGrafter"/>
</dbReference>
<dbReference type="SUPFAM" id="SSF53474">
    <property type="entry name" value="alpha/beta-Hydrolases"/>
    <property type="match status" value="1"/>
</dbReference>
<dbReference type="InterPro" id="IPR029058">
    <property type="entry name" value="AB_hydrolase_fold"/>
</dbReference>
<evidence type="ECO:0000313" key="3">
    <source>
        <dbReference type="Proteomes" id="UP000625316"/>
    </source>
</evidence>
<dbReference type="AlphaFoldDB" id="A0A928Z0D1"/>
<dbReference type="InterPro" id="IPR050266">
    <property type="entry name" value="AB_hydrolase_sf"/>
</dbReference>
<name>A0A928Z0D1_9CYAN</name>